<keyword evidence="5" id="KW-0813">Transport</keyword>
<dbReference type="PANTHER" id="PTHR36122:SF2">
    <property type="entry name" value="NICOTINAMIDE RIBOSIDE TRANSPORTER PNUC"/>
    <property type="match status" value="1"/>
</dbReference>
<evidence type="ECO:0000256" key="10">
    <source>
        <dbReference type="SAM" id="Phobius"/>
    </source>
</evidence>
<protein>
    <recommendedName>
        <fullName evidence="4">Nicotinamide riboside transporter PnuC</fullName>
    </recommendedName>
</protein>
<evidence type="ECO:0000256" key="8">
    <source>
        <dbReference type="ARBA" id="ARBA00022989"/>
    </source>
</evidence>
<comment type="caution">
    <text evidence="11">The sequence shown here is derived from an EMBL/GenBank/DDBJ whole genome shotgun (WGS) entry which is preliminary data.</text>
</comment>
<dbReference type="Pfam" id="PF04973">
    <property type="entry name" value="NMN_transporter"/>
    <property type="match status" value="1"/>
</dbReference>
<dbReference type="PANTHER" id="PTHR36122">
    <property type="entry name" value="NICOTINAMIDE RIBOSIDE TRANSPORTER PNUC"/>
    <property type="match status" value="1"/>
</dbReference>
<evidence type="ECO:0000256" key="1">
    <source>
        <dbReference type="ARBA" id="ARBA00002672"/>
    </source>
</evidence>
<organism evidence="11 12">
    <name type="scientific">Acetobacter musti</name>
    <dbReference type="NCBI Taxonomy" id="864732"/>
    <lineage>
        <taxon>Bacteria</taxon>
        <taxon>Pseudomonadati</taxon>
        <taxon>Pseudomonadota</taxon>
        <taxon>Alphaproteobacteria</taxon>
        <taxon>Acetobacterales</taxon>
        <taxon>Acetobacteraceae</taxon>
        <taxon>Acetobacter</taxon>
    </lineage>
</organism>
<evidence type="ECO:0000256" key="5">
    <source>
        <dbReference type="ARBA" id="ARBA00022448"/>
    </source>
</evidence>
<feature type="transmembrane region" description="Helical" evidence="10">
    <location>
        <begin position="140"/>
        <end position="157"/>
    </location>
</feature>
<dbReference type="InterPro" id="IPR006419">
    <property type="entry name" value="NMN_transpt_PnuC"/>
</dbReference>
<keyword evidence="12" id="KW-1185">Reference proteome</keyword>
<comment type="similarity">
    <text evidence="3">Belongs to the nicotinamide ribonucleoside (NR) uptake permease (TC 4.B.1) family.</text>
</comment>
<feature type="transmembrane region" description="Helical" evidence="10">
    <location>
        <begin position="163"/>
        <end position="180"/>
    </location>
</feature>
<evidence type="ECO:0000256" key="3">
    <source>
        <dbReference type="ARBA" id="ARBA00006669"/>
    </source>
</evidence>
<keyword evidence="7 10" id="KW-0812">Transmembrane</keyword>
<evidence type="ECO:0000256" key="4">
    <source>
        <dbReference type="ARBA" id="ARBA00017522"/>
    </source>
</evidence>
<dbReference type="RefSeq" id="WP_173584780.1">
    <property type="nucleotide sequence ID" value="NZ_WOTB01000034.1"/>
</dbReference>
<feature type="transmembrane region" description="Helical" evidence="10">
    <location>
        <begin position="115"/>
        <end position="133"/>
    </location>
</feature>
<dbReference type="Proteomes" id="UP000635278">
    <property type="component" value="Unassembled WGS sequence"/>
</dbReference>
<evidence type="ECO:0000313" key="12">
    <source>
        <dbReference type="Proteomes" id="UP000635278"/>
    </source>
</evidence>
<evidence type="ECO:0000256" key="6">
    <source>
        <dbReference type="ARBA" id="ARBA00022475"/>
    </source>
</evidence>
<keyword evidence="6" id="KW-1003">Cell membrane</keyword>
<proteinExistence type="inferred from homology"/>
<evidence type="ECO:0000256" key="9">
    <source>
        <dbReference type="ARBA" id="ARBA00023136"/>
    </source>
</evidence>
<name>A0ABX0JWR6_9PROT</name>
<feature type="transmembrane region" description="Helical" evidence="10">
    <location>
        <begin position="25"/>
        <end position="44"/>
    </location>
</feature>
<keyword evidence="8 10" id="KW-1133">Transmembrane helix</keyword>
<dbReference type="EMBL" id="WOTB01000034">
    <property type="protein sequence ID" value="NHN86435.1"/>
    <property type="molecule type" value="Genomic_DNA"/>
</dbReference>
<feature type="transmembrane region" description="Helical" evidence="10">
    <location>
        <begin position="50"/>
        <end position="67"/>
    </location>
</feature>
<keyword evidence="9 10" id="KW-0472">Membrane</keyword>
<reference evidence="11 12" key="1">
    <citation type="journal article" date="2020" name="Int. J. Syst. Evol. Microbiol.">
        <title>Novel acetic acid bacteria from cider fermentations: Acetobacter conturbans sp. nov. and Acetobacter fallax sp. nov.</title>
        <authorList>
            <person name="Sombolestani A.S."/>
            <person name="Cleenwerck I."/>
            <person name="Cnockaert M."/>
            <person name="Borremans W."/>
            <person name="Wieme A.D."/>
            <person name="De Vuyst L."/>
            <person name="Vandamme P."/>
        </authorList>
    </citation>
    <scope>NUCLEOTIDE SEQUENCE [LARGE SCALE GENOMIC DNA]</scope>
    <source>
        <strain evidence="11 12">LMG 30640</strain>
    </source>
</reference>
<feature type="transmembrane region" description="Helical" evidence="10">
    <location>
        <begin position="88"/>
        <end position="109"/>
    </location>
</feature>
<comment type="subcellular location">
    <subcellularLocation>
        <location evidence="2">Cell membrane</location>
        <topology evidence="2">Multi-pass membrane protein</topology>
    </subcellularLocation>
</comment>
<evidence type="ECO:0000256" key="2">
    <source>
        <dbReference type="ARBA" id="ARBA00004651"/>
    </source>
</evidence>
<gene>
    <name evidence="11" type="ORF">GOB93_17600</name>
</gene>
<dbReference type="NCBIfam" id="TIGR01528">
    <property type="entry name" value="NMN_trans_PnuC"/>
    <property type="match status" value="1"/>
</dbReference>
<evidence type="ECO:0000313" key="11">
    <source>
        <dbReference type="EMBL" id="NHN86435.1"/>
    </source>
</evidence>
<comment type="function">
    <text evidence="1">Required for nicotinamide riboside transport across the inner membrane.</text>
</comment>
<accession>A0ABX0JWR6</accession>
<sequence length="191" mass="21895">MSRLELIAVIVNVLGVWLTARRKMLCWPVGIVAVILYARLFFEWKLYDDMALQLVYVIIQIYGWRNWSAVLKNGYTTIQIIPMTFTNIVAGLAATTLSSAALGGVMAVWTDDALPWIDSGLTCFSLLASFWSARRHSESWYLWIIVDAFYSLVFLYRHNELTAALYGMFTFLALYGVWNWRSAQERKGTVI</sequence>
<evidence type="ECO:0000256" key="7">
    <source>
        <dbReference type="ARBA" id="ARBA00022692"/>
    </source>
</evidence>